<dbReference type="Proteomes" id="UP001500936">
    <property type="component" value="Unassembled WGS sequence"/>
</dbReference>
<gene>
    <name evidence="2" type="ORF">GCM10023187_29130</name>
</gene>
<dbReference type="EMBL" id="BAABHB010000005">
    <property type="protein sequence ID" value="GAA4407927.1"/>
    <property type="molecule type" value="Genomic_DNA"/>
</dbReference>
<comment type="caution">
    <text evidence="2">The sequence shown here is derived from an EMBL/GenBank/DDBJ whole genome shotgun (WGS) entry which is preliminary data.</text>
</comment>
<keyword evidence="3" id="KW-1185">Reference proteome</keyword>
<feature type="compositionally biased region" description="Basic residues" evidence="1">
    <location>
        <begin position="64"/>
        <end position="73"/>
    </location>
</feature>
<reference evidence="3" key="1">
    <citation type="journal article" date="2019" name="Int. J. Syst. Evol. Microbiol.">
        <title>The Global Catalogue of Microorganisms (GCM) 10K type strain sequencing project: providing services to taxonomists for standard genome sequencing and annotation.</title>
        <authorList>
            <consortium name="The Broad Institute Genomics Platform"/>
            <consortium name="The Broad Institute Genome Sequencing Center for Infectious Disease"/>
            <person name="Wu L."/>
            <person name="Ma J."/>
        </authorList>
    </citation>
    <scope>NUCLEOTIDE SEQUENCE [LARGE SCALE GENOMIC DNA]</scope>
    <source>
        <strain evidence="3">JCM 17925</strain>
    </source>
</reference>
<accession>A0ABP8KII9</accession>
<evidence type="ECO:0000313" key="3">
    <source>
        <dbReference type="Proteomes" id="UP001500936"/>
    </source>
</evidence>
<feature type="compositionally biased region" description="Basic and acidic residues" evidence="1">
    <location>
        <begin position="8"/>
        <end position="63"/>
    </location>
</feature>
<sequence length="73" mass="8450">MAAVASIKQDDPKGKSAEHRKNGMTREQKAEWRERHKAEMKAKQDDNSERVKELKEKNKDNRGQHRGHDKKGG</sequence>
<proteinExistence type="predicted"/>
<feature type="region of interest" description="Disordered" evidence="1">
    <location>
        <begin position="1"/>
        <end position="73"/>
    </location>
</feature>
<protein>
    <submittedName>
        <fullName evidence="2">Uncharacterized protein</fullName>
    </submittedName>
</protein>
<name>A0ABP8KII9_9BACT</name>
<evidence type="ECO:0000313" key="2">
    <source>
        <dbReference type="EMBL" id="GAA4407927.1"/>
    </source>
</evidence>
<evidence type="ECO:0000256" key="1">
    <source>
        <dbReference type="SAM" id="MobiDB-lite"/>
    </source>
</evidence>
<organism evidence="2 3">
    <name type="scientific">Nibrella viscosa</name>
    <dbReference type="NCBI Taxonomy" id="1084524"/>
    <lineage>
        <taxon>Bacteria</taxon>
        <taxon>Pseudomonadati</taxon>
        <taxon>Bacteroidota</taxon>
        <taxon>Cytophagia</taxon>
        <taxon>Cytophagales</taxon>
        <taxon>Spirosomataceae</taxon>
        <taxon>Nibrella</taxon>
    </lineage>
</organism>